<evidence type="ECO:0000313" key="3">
    <source>
        <dbReference type="EMBL" id="CDI83679.1"/>
    </source>
</evidence>
<evidence type="ECO:0008006" key="5">
    <source>
        <dbReference type="Google" id="ProtNLM"/>
    </source>
</evidence>
<feature type="compositionally biased region" description="Basic and acidic residues" evidence="1">
    <location>
        <begin position="258"/>
        <end position="267"/>
    </location>
</feature>
<keyword evidence="4" id="KW-1185">Reference proteome</keyword>
<keyword evidence="2" id="KW-0472">Membrane</keyword>
<evidence type="ECO:0000256" key="1">
    <source>
        <dbReference type="SAM" id="MobiDB-lite"/>
    </source>
</evidence>
<dbReference type="VEuPathDB" id="ToxoDB:EAH_00041910"/>
<dbReference type="Proteomes" id="UP000018050">
    <property type="component" value="Unassembled WGS sequence"/>
</dbReference>
<dbReference type="RefSeq" id="XP_013247227.1">
    <property type="nucleotide sequence ID" value="XM_013391773.1"/>
</dbReference>
<reference evidence="3" key="1">
    <citation type="submission" date="2013-10" db="EMBL/GenBank/DDBJ databases">
        <title>Genomic analysis of the causative agents of coccidiosis in chickens.</title>
        <authorList>
            <person name="Reid A.J."/>
            <person name="Blake D."/>
            <person name="Billington K."/>
            <person name="Browne H."/>
            <person name="Dunn M."/>
            <person name="Hung S."/>
            <person name="Kawahara F."/>
            <person name="Miranda-Saavedra D."/>
            <person name="Mourier T."/>
            <person name="Nagra H."/>
            <person name="Otto T.D."/>
            <person name="Rawlings N."/>
            <person name="Sanchez A."/>
            <person name="Sanders M."/>
            <person name="Subramaniam C."/>
            <person name="Tay Y."/>
            <person name="Dear P."/>
            <person name="Doerig C."/>
            <person name="Gruber A."/>
            <person name="Parkinson J."/>
            <person name="Shirley M."/>
            <person name="Wan K.L."/>
            <person name="Berriman M."/>
            <person name="Tomley F."/>
            <person name="Pain A."/>
        </authorList>
    </citation>
    <scope>NUCLEOTIDE SEQUENCE</scope>
    <source>
        <strain evidence="3">Houghton</strain>
    </source>
</reference>
<feature type="transmembrane region" description="Helical" evidence="2">
    <location>
        <begin position="49"/>
        <end position="71"/>
    </location>
</feature>
<accession>U6GYT8</accession>
<proteinExistence type="predicted"/>
<dbReference type="OMA" id="DEWRNDG"/>
<evidence type="ECO:0000256" key="2">
    <source>
        <dbReference type="SAM" id="Phobius"/>
    </source>
</evidence>
<protein>
    <recommendedName>
        <fullName evidence="5">Transmembrane protein</fullName>
    </recommendedName>
</protein>
<keyword evidence="2" id="KW-1133">Transmembrane helix</keyword>
<sequence length="545" mass="61077">MQLVSWAREPHFFVDQRDDQAQRSAWPLDNAGYPGSFASPNTFGRRPHLTITISIAIIVVLSAVLTVYVCLLPRSMRKWKAPIIRRLSSSDDRSEDECQDLLASRNTEGEEENMEPSQPVTILDGSRSGLTSGRRKRNHSRGAAVEEGKRAKRPWREYGQDTTSKGQGIEDAPSPLASEPFPSSTHALLMESPFSPYLSAEGGVPEVETSEDAESAGPDWLDIFVGSPPAIEEWFVDFFLDPSSTSLSAIDRETFGDTVQHDEREDSSPAYSVASATTEQEEGFAGLPGFLRLALQKRGADQNHRRSFGSLRNIHMPLLHRPPALLIPLSLPCMHRHQSCDLFAKVAGNCPDPLHHPFYSLPRVGQRKHMEPFDFRRARGFPRLKPLSEVLTPVRVLLRKSKLEHEDLQQLIILAEKLVQCAFGVDKVLEKALLPSQLAEPLTRRFLLADGLWSICELVGAPMKKEEWWPFLAAKLLDIPSAQRARLNRHSLSHKLLAALEVFATGARPDACTVVQLKREIFCSRSAPTVFRANPYNPWREDDMC</sequence>
<gene>
    <name evidence="3" type="ORF">EAH_00041910</name>
</gene>
<reference evidence="3" key="2">
    <citation type="submission" date="2013-10" db="EMBL/GenBank/DDBJ databases">
        <authorList>
            <person name="Aslett M."/>
        </authorList>
    </citation>
    <scope>NUCLEOTIDE SEQUENCE</scope>
    <source>
        <strain evidence="3">Houghton</strain>
    </source>
</reference>
<keyword evidence="2" id="KW-0812">Transmembrane</keyword>
<dbReference type="GeneID" id="25272261"/>
<organism evidence="3 4">
    <name type="scientific">Eimeria acervulina</name>
    <name type="common">Coccidian parasite</name>
    <dbReference type="NCBI Taxonomy" id="5801"/>
    <lineage>
        <taxon>Eukaryota</taxon>
        <taxon>Sar</taxon>
        <taxon>Alveolata</taxon>
        <taxon>Apicomplexa</taxon>
        <taxon>Conoidasida</taxon>
        <taxon>Coccidia</taxon>
        <taxon>Eucoccidiorida</taxon>
        <taxon>Eimeriorina</taxon>
        <taxon>Eimeriidae</taxon>
        <taxon>Eimeria</taxon>
    </lineage>
</organism>
<dbReference type="OrthoDB" id="348464at2759"/>
<feature type="region of interest" description="Disordered" evidence="1">
    <location>
        <begin position="258"/>
        <end position="279"/>
    </location>
</feature>
<dbReference type="EMBL" id="HG673465">
    <property type="protein sequence ID" value="CDI83679.1"/>
    <property type="molecule type" value="Genomic_DNA"/>
</dbReference>
<name>U6GYT8_EIMAC</name>
<dbReference type="AlphaFoldDB" id="U6GYT8"/>
<feature type="compositionally biased region" description="Basic and acidic residues" evidence="1">
    <location>
        <begin position="144"/>
        <end position="159"/>
    </location>
</feature>
<evidence type="ECO:0000313" key="4">
    <source>
        <dbReference type="Proteomes" id="UP000018050"/>
    </source>
</evidence>
<feature type="region of interest" description="Disordered" evidence="1">
    <location>
        <begin position="88"/>
        <end position="187"/>
    </location>
</feature>